<dbReference type="EMBL" id="UZAH01026413">
    <property type="protein sequence ID" value="VDO80325.1"/>
    <property type="molecule type" value="Genomic_DNA"/>
</dbReference>
<evidence type="ECO:0000313" key="2">
    <source>
        <dbReference type="EMBL" id="VDO80325.1"/>
    </source>
</evidence>
<gene>
    <name evidence="2" type="ORF">HPBE_LOCUS9349</name>
</gene>
<sequence>MTTSCISITWESVERPSQRGCGARFNSAGSVERVERRVLVQVPPGARVLMDATPVITRVLSGTFKHVITRVGCIPISRQIQALHDNNWVSRQPFSISLANFRPDNQLAEIVKRHFLFHYGPPSSPSLFSRHPFAPVLTSKSVREVSENIMYISWRATQFLPEVPVPNTRAVVLCASNDFQPWSSSISAAQKDSIKAYRLPLEKHVRFSSRSNSSKKRARDYRTNSAICLT</sequence>
<dbReference type="AlphaFoldDB" id="A0A3P8C674"/>
<dbReference type="Gene3D" id="3.40.1280.30">
    <property type="match status" value="1"/>
</dbReference>
<accession>A0A3P8C674</accession>
<dbReference type="InterPro" id="IPR038459">
    <property type="entry name" value="MT_TRM10-typ_sf"/>
</dbReference>
<protein>
    <submittedName>
        <fullName evidence="2">Uncharacterized protein</fullName>
    </submittedName>
</protein>
<reference evidence="2" key="1">
    <citation type="submission" date="2018-11" db="EMBL/GenBank/DDBJ databases">
        <authorList>
            <consortium name="Pathogen Informatics"/>
        </authorList>
    </citation>
    <scope>NUCLEOTIDE SEQUENCE [LARGE SCALE GENOMIC DNA]</scope>
</reference>
<organism evidence="2">
    <name type="scientific">Heligmosomoides polygyrus</name>
    <name type="common">Parasitic roundworm</name>
    <dbReference type="NCBI Taxonomy" id="6339"/>
    <lineage>
        <taxon>Eukaryota</taxon>
        <taxon>Metazoa</taxon>
        <taxon>Ecdysozoa</taxon>
        <taxon>Nematoda</taxon>
        <taxon>Chromadorea</taxon>
        <taxon>Rhabditida</taxon>
        <taxon>Rhabditina</taxon>
        <taxon>Rhabditomorpha</taxon>
        <taxon>Strongyloidea</taxon>
        <taxon>Heligmosomidae</taxon>
        <taxon>Heligmosomoides</taxon>
    </lineage>
</organism>
<proteinExistence type="predicted"/>
<dbReference type="OrthoDB" id="5809081at2759"/>
<name>A0A3P8C674_HELPZ</name>
<evidence type="ECO:0000256" key="1">
    <source>
        <dbReference type="SAM" id="MobiDB-lite"/>
    </source>
</evidence>
<feature type="region of interest" description="Disordered" evidence="1">
    <location>
        <begin position="208"/>
        <end position="230"/>
    </location>
</feature>